<gene>
    <name evidence="2" type="ORF">EVAR_26008_1</name>
</gene>
<keyword evidence="3" id="KW-1185">Reference proteome</keyword>
<evidence type="ECO:0000313" key="3">
    <source>
        <dbReference type="Proteomes" id="UP000299102"/>
    </source>
</evidence>
<evidence type="ECO:0000256" key="1">
    <source>
        <dbReference type="SAM" id="MobiDB-lite"/>
    </source>
</evidence>
<proteinExistence type="predicted"/>
<accession>A0A4C1VP89</accession>
<dbReference type="Proteomes" id="UP000299102">
    <property type="component" value="Unassembled WGS sequence"/>
</dbReference>
<sequence length="124" mass="13348">MHYVKTCVAENSAAASAPGAGKNSTCGRAGACGAADGHFLQQRAGGIHYGVLRPPLFINEAIRFYFQILRIQNDSCSKRAAPVRARLFAGSRRRPSSAARALANRERKRPPVTSFGCRSPIVPH</sequence>
<evidence type="ECO:0000313" key="2">
    <source>
        <dbReference type="EMBL" id="GBP40928.1"/>
    </source>
</evidence>
<organism evidence="2 3">
    <name type="scientific">Eumeta variegata</name>
    <name type="common">Bagworm moth</name>
    <name type="synonym">Eumeta japonica</name>
    <dbReference type="NCBI Taxonomy" id="151549"/>
    <lineage>
        <taxon>Eukaryota</taxon>
        <taxon>Metazoa</taxon>
        <taxon>Ecdysozoa</taxon>
        <taxon>Arthropoda</taxon>
        <taxon>Hexapoda</taxon>
        <taxon>Insecta</taxon>
        <taxon>Pterygota</taxon>
        <taxon>Neoptera</taxon>
        <taxon>Endopterygota</taxon>
        <taxon>Lepidoptera</taxon>
        <taxon>Glossata</taxon>
        <taxon>Ditrysia</taxon>
        <taxon>Tineoidea</taxon>
        <taxon>Psychidae</taxon>
        <taxon>Oiketicinae</taxon>
        <taxon>Eumeta</taxon>
    </lineage>
</organism>
<comment type="caution">
    <text evidence="2">The sequence shown here is derived from an EMBL/GenBank/DDBJ whole genome shotgun (WGS) entry which is preliminary data.</text>
</comment>
<reference evidence="2 3" key="1">
    <citation type="journal article" date="2019" name="Commun. Biol.">
        <title>The bagworm genome reveals a unique fibroin gene that provides high tensile strength.</title>
        <authorList>
            <person name="Kono N."/>
            <person name="Nakamura H."/>
            <person name="Ohtoshi R."/>
            <person name="Tomita M."/>
            <person name="Numata K."/>
            <person name="Arakawa K."/>
        </authorList>
    </citation>
    <scope>NUCLEOTIDE SEQUENCE [LARGE SCALE GENOMIC DNA]</scope>
</reference>
<feature type="region of interest" description="Disordered" evidence="1">
    <location>
        <begin position="92"/>
        <end position="124"/>
    </location>
</feature>
<dbReference type="AlphaFoldDB" id="A0A4C1VP89"/>
<dbReference type="EMBL" id="BGZK01000390">
    <property type="protein sequence ID" value="GBP40928.1"/>
    <property type="molecule type" value="Genomic_DNA"/>
</dbReference>
<protein>
    <submittedName>
        <fullName evidence="2">Uncharacterized protein</fullName>
    </submittedName>
</protein>
<name>A0A4C1VP89_EUMVA</name>